<feature type="domain" description="HTH marR-type" evidence="2">
    <location>
        <begin position="1"/>
        <end position="137"/>
    </location>
</feature>
<dbReference type="PANTHER" id="PTHR33164">
    <property type="entry name" value="TRANSCRIPTIONAL REGULATOR, MARR FAMILY"/>
    <property type="match status" value="1"/>
</dbReference>
<sequence length="200" mass="22432">MSETENFLNRFLHFDALLRRYENWQQRTHGSQSSLHRGQGRVLAVLKMKPETTQRELVYVLNMSPQAVSECLAKLEKAGYVERSASATDHRVMAIKLTDAGREAADRNAQGASDSAFDVLTDEEQQTFDDLLTKVENKILDELPEDDLAHHTMPFGGMPGGGRPGCGRGMGPMGRRFNRMDGMDRMNGCGPSRFPNDWPM</sequence>
<keyword evidence="4" id="KW-1185">Reference proteome</keyword>
<dbReference type="Gene3D" id="1.10.10.10">
    <property type="entry name" value="Winged helix-like DNA-binding domain superfamily/Winged helix DNA-binding domain"/>
    <property type="match status" value="1"/>
</dbReference>
<dbReference type="InterPro" id="IPR036390">
    <property type="entry name" value="WH_DNA-bd_sf"/>
</dbReference>
<accession>A0ABV6K2D5</accession>
<name>A0ABV6K2D5_9LACO</name>
<dbReference type="CDD" id="cd00090">
    <property type="entry name" value="HTH_ARSR"/>
    <property type="match status" value="1"/>
</dbReference>
<organism evidence="3 4">
    <name type="scientific">Lactiplantibacillus plajomi</name>
    <dbReference type="NCBI Taxonomy" id="1457217"/>
    <lineage>
        <taxon>Bacteria</taxon>
        <taxon>Bacillati</taxon>
        <taxon>Bacillota</taxon>
        <taxon>Bacilli</taxon>
        <taxon>Lactobacillales</taxon>
        <taxon>Lactobacillaceae</taxon>
        <taxon>Lactiplantibacillus</taxon>
    </lineage>
</organism>
<comment type="caution">
    <text evidence="3">The sequence shown here is derived from an EMBL/GenBank/DDBJ whole genome shotgun (WGS) entry which is preliminary data.</text>
</comment>
<dbReference type="Proteomes" id="UP001589855">
    <property type="component" value="Unassembled WGS sequence"/>
</dbReference>
<evidence type="ECO:0000313" key="3">
    <source>
        <dbReference type="EMBL" id="MFC0423252.1"/>
    </source>
</evidence>
<keyword evidence="1" id="KW-0238">DNA-binding</keyword>
<dbReference type="SMART" id="SM00347">
    <property type="entry name" value="HTH_MARR"/>
    <property type="match status" value="1"/>
</dbReference>
<reference evidence="3 4" key="1">
    <citation type="submission" date="2024-09" db="EMBL/GenBank/DDBJ databases">
        <authorList>
            <person name="Sun Q."/>
            <person name="Mori K."/>
        </authorList>
    </citation>
    <scope>NUCLEOTIDE SEQUENCE [LARGE SCALE GENOMIC DNA]</scope>
    <source>
        <strain evidence="3 4">TBRC 4575</strain>
    </source>
</reference>
<dbReference type="RefSeq" id="WP_170178210.1">
    <property type="nucleotide sequence ID" value="NZ_BAABRM010000007.1"/>
</dbReference>
<dbReference type="InterPro" id="IPR000835">
    <property type="entry name" value="HTH_MarR-typ"/>
</dbReference>
<dbReference type="InterPro" id="IPR039422">
    <property type="entry name" value="MarR/SlyA-like"/>
</dbReference>
<proteinExistence type="predicted"/>
<dbReference type="PANTHER" id="PTHR33164:SF43">
    <property type="entry name" value="HTH-TYPE TRANSCRIPTIONAL REPRESSOR YETL"/>
    <property type="match status" value="1"/>
</dbReference>
<dbReference type="PROSITE" id="PS50995">
    <property type="entry name" value="HTH_MARR_2"/>
    <property type="match status" value="1"/>
</dbReference>
<gene>
    <name evidence="3" type="ORF">ACFFGS_03820</name>
</gene>
<dbReference type="EMBL" id="JBHLUK010000024">
    <property type="protein sequence ID" value="MFC0423252.1"/>
    <property type="molecule type" value="Genomic_DNA"/>
</dbReference>
<dbReference type="Pfam" id="PF12802">
    <property type="entry name" value="MarR_2"/>
    <property type="match status" value="1"/>
</dbReference>
<evidence type="ECO:0000256" key="1">
    <source>
        <dbReference type="ARBA" id="ARBA00023125"/>
    </source>
</evidence>
<evidence type="ECO:0000313" key="4">
    <source>
        <dbReference type="Proteomes" id="UP001589855"/>
    </source>
</evidence>
<dbReference type="SUPFAM" id="SSF46785">
    <property type="entry name" value="Winged helix' DNA-binding domain"/>
    <property type="match status" value="1"/>
</dbReference>
<dbReference type="InterPro" id="IPR011991">
    <property type="entry name" value="ArsR-like_HTH"/>
</dbReference>
<protein>
    <submittedName>
        <fullName evidence="3">MarR family winged helix-turn-helix transcriptional regulator</fullName>
    </submittedName>
</protein>
<dbReference type="InterPro" id="IPR036388">
    <property type="entry name" value="WH-like_DNA-bd_sf"/>
</dbReference>
<evidence type="ECO:0000259" key="2">
    <source>
        <dbReference type="PROSITE" id="PS50995"/>
    </source>
</evidence>